<sequence length="158" mass="15858">MFPRVSTFVISIYITALFAVFASAGVVPPDCTTTSSTSTKPTGTTVTVTYPSTTTTIVTTTKSATTTVTVSSPGSTTTSIPASSCSTGDEQCCNSLVSSDSASGSLLLGLLGIVLGPIEAILGIGCSPISVLSGGSAGCSGEVVCCEDNSFVRILRFF</sequence>
<dbReference type="OrthoDB" id="4225815at2759"/>
<evidence type="ECO:0000256" key="1">
    <source>
        <dbReference type="ARBA" id="ARBA00004191"/>
    </source>
</evidence>
<organism evidence="7 8">
    <name type="scientific">Fistulina hepatica ATCC 64428</name>
    <dbReference type="NCBI Taxonomy" id="1128425"/>
    <lineage>
        <taxon>Eukaryota</taxon>
        <taxon>Fungi</taxon>
        <taxon>Dikarya</taxon>
        <taxon>Basidiomycota</taxon>
        <taxon>Agaricomycotina</taxon>
        <taxon>Agaricomycetes</taxon>
        <taxon>Agaricomycetidae</taxon>
        <taxon>Agaricales</taxon>
        <taxon>Fistulinaceae</taxon>
        <taxon>Fistulina</taxon>
    </lineage>
</organism>
<proteinExistence type="inferred from homology"/>
<dbReference type="AlphaFoldDB" id="A0A0D7A486"/>
<comment type="similarity">
    <text evidence="2 6">Belongs to the fungal hydrophobin family.</text>
</comment>
<protein>
    <recommendedName>
        <fullName evidence="6">Hydrophobin</fullName>
    </recommendedName>
</protein>
<dbReference type="EMBL" id="KN882067">
    <property type="protein sequence ID" value="KIY44721.1"/>
    <property type="molecule type" value="Genomic_DNA"/>
</dbReference>
<comment type="subcellular location">
    <subcellularLocation>
        <location evidence="1 6">Secreted</location>
        <location evidence="1 6">Cell wall</location>
    </subcellularLocation>
</comment>
<dbReference type="Pfam" id="PF01185">
    <property type="entry name" value="Hydrophobin"/>
    <property type="match status" value="1"/>
</dbReference>
<dbReference type="CDD" id="cd23507">
    <property type="entry name" value="hydrophobin_I"/>
    <property type="match status" value="1"/>
</dbReference>
<dbReference type="InterPro" id="IPR001338">
    <property type="entry name" value="Class_I_Hydrophobin"/>
</dbReference>
<dbReference type="SMART" id="SM00075">
    <property type="entry name" value="HYDRO"/>
    <property type="match status" value="1"/>
</dbReference>
<gene>
    <name evidence="7" type="ORF">FISHEDRAFT_61750</name>
</gene>
<keyword evidence="8" id="KW-1185">Reference proteome</keyword>
<accession>A0A0D7A486</accession>
<dbReference type="Proteomes" id="UP000054144">
    <property type="component" value="Unassembled WGS sequence"/>
</dbReference>
<keyword evidence="4 6" id="KW-0964">Secreted</keyword>
<dbReference type="GO" id="GO:0005199">
    <property type="term" value="F:structural constituent of cell wall"/>
    <property type="evidence" value="ECO:0007669"/>
    <property type="project" value="InterPro"/>
</dbReference>
<reference evidence="7 8" key="1">
    <citation type="journal article" date="2015" name="Fungal Genet. Biol.">
        <title>Evolution of novel wood decay mechanisms in Agaricales revealed by the genome sequences of Fistulina hepatica and Cylindrobasidium torrendii.</title>
        <authorList>
            <person name="Floudas D."/>
            <person name="Held B.W."/>
            <person name="Riley R."/>
            <person name="Nagy L.G."/>
            <person name="Koehler G."/>
            <person name="Ransdell A.S."/>
            <person name="Younus H."/>
            <person name="Chow J."/>
            <person name="Chiniquy J."/>
            <person name="Lipzen A."/>
            <person name="Tritt A."/>
            <person name="Sun H."/>
            <person name="Haridas S."/>
            <person name="LaButti K."/>
            <person name="Ohm R.A."/>
            <person name="Kues U."/>
            <person name="Blanchette R.A."/>
            <person name="Grigoriev I.V."/>
            <person name="Minto R.E."/>
            <person name="Hibbett D.S."/>
        </authorList>
    </citation>
    <scope>NUCLEOTIDE SEQUENCE [LARGE SCALE GENOMIC DNA]</scope>
    <source>
        <strain evidence="7 8">ATCC 64428</strain>
    </source>
</reference>
<evidence type="ECO:0000256" key="4">
    <source>
        <dbReference type="ARBA" id="ARBA00022525"/>
    </source>
</evidence>
<dbReference type="GO" id="GO:0009277">
    <property type="term" value="C:fungal-type cell wall"/>
    <property type="evidence" value="ECO:0007669"/>
    <property type="project" value="InterPro"/>
</dbReference>
<evidence type="ECO:0000256" key="6">
    <source>
        <dbReference type="RuleBase" id="RU365009"/>
    </source>
</evidence>
<feature type="chain" id="PRO_5013986931" description="Hydrophobin" evidence="6">
    <location>
        <begin position="25"/>
        <end position="158"/>
    </location>
</feature>
<keyword evidence="6" id="KW-0732">Signal</keyword>
<keyword evidence="3 6" id="KW-0134">Cell wall</keyword>
<name>A0A0D7A486_9AGAR</name>
<evidence type="ECO:0000256" key="2">
    <source>
        <dbReference type="ARBA" id="ARBA00010446"/>
    </source>
</evidence>
<evidence type="ECO:0000313" key="8">
    <source>
        <dbReference type="Proteomes" id="UP000054144"/>
    </source>
</evidence>
<evidence type="ECO:0000313" key="7">
    <source>
        <dbReference type="EMBL" id="KIY44721.1"/>
    </source>
</evidence>
<evidence type="ECO:0000256" key="5">
    <source>
        <dbReference type="ARBA" id="ARBA00023157"/>
    </source>
</evidence>
<keyword evidence="5 6" id="KW-1015">Disulfide bond</keyword>
<feature type="signal peptide" evidence="6">
    <location>
        <begin position="1"/>
        <end position="24"/>
    </location>
</feature>
<evidence type="ECO:0000256" key="3">
    <source>
        <dbReference type="ARBA" id="ARBA00022512"/>
    </source>
</evidence>